<dbReference type="UniPathway" id="UPA00344"/>
<evidence type="ECO:0000256" key="4">
    <source>
        <dbReference type="ARBA" id="ARBA00023150"/>
    </source>
</evidence>
<feature type="domain" description="Molybdopterin cofactor biosynthesis C (MoaC)" evidence="7">
    <location>
        <begin position="25"/>
        <end position="160"/>
    </location>
</feature>
<dbReference type="Gene3D" id="3.30.70.640">
    <property type="entry name" value="Molybdopterin cofactor biosynthesis C (MoaC) domain"/>
    <property type="match status" value="1"/>
</dbReference>
<evidence type="ECO:0000256" key="5">
    <source>
        <dbReference type="ARBA" id="ARBA00023239"/>
    </source>
</evidence>
<dbReference type="InterPro" id="IPR036522">
    <property type="entry name" value="MoaC_sf"/>
</dbReference>
<evidence type="ECO:0000256" key="2">
    <source>
        <dbReference type="ARBA" id="ARBA00005046"/>
    </source>
</evidence>
<dbReference type="PANTHER" id="PTHR22960:SF29">
    <property type="entry name" value="CYCLIC PYRANOPTERIN MONOPHOSPHATE SYNTHASE"/>
    <property type="match status" value="1"/>
</dbReference>
<gene>
    <name evidence="6" type="primary">moaC</name>
    <name evidence="8" type="ORF">HGMM_F50D11C12</name>
</gene>
<dbReference type="GO" id="GO:0061799">
    <property type="term" value="F:cyclic pyranopterin monophosphate synthase activity"/>
    <property type="evidence" value="ECO:0007669"/>
    <property type="project" value="UniProtKB-UniRule"/>
</dbReference>
<feature type="binding site" evidence="6">
    <location>
        <begin position="85"/>
        <end position="87"/>
    </location>
    <ligand>
        <name>substrate</name>
    </ligand>
</feature>
<dbReference type="InterPro" id="IPR002820">
    <property type="entry name" value="Mopterin_CF_biosynth-C_dom"/>
</dbReference>
<dbReference type="Pfam" id="PF01967">
    <property type="entry name" value="MoaC"/>
    <property type="match status" value="1"/>
</dbReference>
<sequence length="169" mass="18309">MKRTRRSHTQKAKLSHLDELGRARMVDVSEKPDTKRVAIAQGSLLISPETLKLITTGKIPKGDVFTVAKIAGITGAKKTAALIPLCHPIPLDSIDIEFQPDLKAGRITVIATATSTGKTGVEMEALTACATALLTIYDMCKSAERGMVIEKIFLVEKRGGRSGTWKRHT</sequence>
<dbReference type="CDD" id="cd01420">
    <property type="entry name" value="MoaC_PE"/>
    <property type="match status" value="1"/>
</dbReference>
<evidence type="ECO:0000256" key="1">
    <source>
        <dbReference type="ARBA" id="ARBA00001637"/>
    </source>
</evidence>
<dbReference type="PANTHER" id="PTHR22960">
    <property type="entry name" value="MOLYBDOPTERIN COFACTOR SYNTHESIS PROTEIN A"/>
    <property type="match status" value="1"/>
</dbReference>
<organism evidence="8">
    <name type="scientific">uncultured Acetothermia bacterium</name>
    <dbReference type="NCBI Taxonomy" id="236499"/>
    <lineage>
        <taxon>Bacteria</taxon>
        <taxon>Candidatus Bipolaricaulota</taxon>
        <taxon>environmental samples</taxon>
    </lineage>
</organism>
<comment type="similarity">
    <text evidence="6">Belongs to the MoaC family.</text>
</comment>
<reference evidence="8" key="2">
    <citation type="journal article" date="2012" name="PLoS ONE">
        <title>A Deeply Branching Thermophilic Bacterium with an Ancient Acetyl-CoA Pathway Dominates a Subsurface Ecosystem.</title>
        <authorList>
            <person name="Takami H."/>
            <person name="Noguchi H."/>
            <person name="Takaki Y."/>
            <person name="Uchiyama I."/>
            <person name="Toyoda A."/>
            <person name="Nishi S."/>
            <person name="Chee G.-J."/>
            <person name="Arai W."/>
            <person name="Nunoura T."/>
            <person name="Itoh T."/>
            <person name="Hattori M."/>
            <person name="Takai K."/>
        </authorList>
    </citation>
    <scope>NUCLEOTIDE SEQUENCE</scope>
</reference>
<name>H5SML7_9BACT</name>
<dbReference type="InterPro" id="IPR050105">
    <property type="entry name" value="MoCo_biosynth_MoaA/MoaC"/>
</dbReference>
<comment type="catalytic activity">
    <reaction evidence="1 6">
        <text>(8S)-3',8-cyclo-7,8-dihydroguanosine 5'-triphosphate = cyclic pyranopterin phosphate + diphosphate</text>
        <dbReference type="Rhea" id="RHEA:49580"/>
        <dbReference type="ChEBI" id="CHEBI:33019"/>
        <dbReference type="ChEBI" id="CHEBI:59648"/>
        <dbReference type="ChEBI" id="CHEBI:131766"/>
        <dbReference type="EC" id="4.6.1.17"/>
    </reaction>
</comment>
<dbReference type="NCBIfam" id="NF006870">
    <property type="entry name" value="PRK09364.1"/>
    <property type="match status" value="1"/>
</dbReference>
<comment type="subunit">
    <text evidence="6">Homohexamer; trimer of dimers.</text>
</comment>
<proteinExistence type="inferred from homology"/>
<evidence type="ECO:0000256" key="6">
    <source>
        <dbReference type="HAMAP-Rule" id="MF_01224"/>
    </source>
</evidence>
<protein>
    <recommendedName>
        <fullName evidence="3 6">Cyclic pyranopterin monophosphate synthase</fullName>
        <ecNumber evidence="3 6">4.6.1.17</ecNumber>
    </recommendedName>
    <alternativeName>
        <fullName evidence="6">Molybdenum cofactor biosynthesis protein C</fullName>
    </alternativeName>
</protein>
<dbReference type="InterPro" id="IPR047594">
    <property type="entry name" value="MoaC_bact/euk"/>
</dbReference>
<dbReference type="AlphaFoldDB" id="H5SML7"/>
<dbReference type="EMBL" id="AP011775">
    <property type="protein sequence ID" value="BAL57403.1"/>
    <property type="molecule type" value="Genomic_DNA"/>
</dbReference>
<keyword evidence="4 6" id="KW-0501">Molybdenum cofactor biosynthesis</keyword>
<dbReference type="EC" id="4.6.1.17" evidence="3 6"/>
<dbReference type="GO" id="GO:0006777">
    <property type="term" value="P:Mo-molybdopterin cofactor biosynthetic process"/>
    <property type="evidence" value="ECO:0007669"/>
    <property type="project" value="UniProtKB-UniRule"/>
</dbReference>
<comment type="pathway">
    <text evidence="2 6">Cofactor biosynthesis; molybdopterin biosynthesis.</text>
</comment>
<evidence type="ECO:0000256" key="3">
    <source>
        <dbReference type="ARBA" id="ARBA00012575"/>
    </source>
</evidence>
<evidence type="ECO:0000313" key="8">
    <source>
        <dbReference type="EMBL" id="BAL57403.1"/>
    </source>
</evidence>
<feature type="binding site" evidence="6">
    <location>
        <begin position="123"/>
        <end position="124"/>
    </location>
    <ligand>
        <name>substrate</name>
    </ligand>
</feature>
<dbReference type="SUPFAM" id="SSF55040">
    <property type="entry name" value="Molybdenum cofactor biosynthesis protein C, MoaC"/>
    <property type="match status" value="1"/>
</dbReference>
<dbReference type="InterPro" id="IPR023045">
    <property type="entry name" value="MoaC"/>
</dbReference>
<dbReference type="NCBIfam" id="TIGR00581">
    <property type="entry name" value="moaC"/>
    <property type="match status" value="1"/>
</dbReference>
<feature type="active site" evidence="6">
    <location>
        <position position="138"/>
    </location>
</feature>
<evidence type="ECO:0000259" key="7">
    <source>
        <dbReference type="Pfam" id="PF01967"/>
    </source>
</evidence>
<accession>H5SML7</accession>
<reference evidence="8" key="1">
    <citation type="journal article" date="2005" name="Environ. Microbiol.">
        <title>Genetic and functional properties of uncultivated thermophilic crenarchaeotes from a subsurface gold mine as revealed by analysis of genome fragments.</title>
        <authorList>
            <person name="Nunoura T."/>
            <person name="Hirayama H."/>
            <person name="Takami H."/>
            <person name="Oida H."/>
            <person name="Nishi S."/>
            <person name="Shimamura S."/>
            <person name="Suzuki Y."/>
            <person name="Inagaki F."/>
            <person name="Takai K."/>
            <person name="Nealson K.H."/>
            <person name="Horikoshi K."/>
        </authorList>
    </citation>
    <scope>NUCLEOTIDE SEQUENCE</scope>
</reference>
<comment type="function">
    <text evidence="6">Catalyzes the conversion of (8S)-3',8-cyclo-7,8-dihydroguanosine 5'-triphosphate to cyclic pyranopterin monophosphate (cPMP).</text>
</comment>
<keyword evidence="5 6" id="KW-0456">Lyase</keyword>
<dbReference type="HAMAP" id="MF_01224_B">
    <property type="entry name" value="MoaC_B"/>
    <property type="match status" value="1"/>
</dbReference>